<proteinExistence type="predicted"/>
<name>A0A4Y2IQL1_ARAVE</name>
<evidence type="ECO:0000313" key="2">
    <source>
        <dbReference type="Proteomes" id="UP000499080"/>
    </source>
</evidence>
<reference evidence="1 2" key="1">
    <citation type="journal article" date="2019" name="Sci. Rep.">
        <title>Orb-weaving spider Araneus ventricosus genome elucidates the spidroin gene catalogue.</title>
        <authorList>
            <person name="Kono N."/>
            <person name="Nakamura H."/>
            <person name="Ohtoshi R."/>
            <person name="Moran D.A.P."/>
            <person name="Shinohara A."/>
            <person name="Yoshida Y."/>
            <person name="Fujiwara M."/>
            <person name="Mori M."/>
            <person name="Tomita M."/>
            <person name="Arakawa K."/>
        </authorList>
    </citation>
    <scope>NUCLEOTIDE SEQUENCE [LARGE SCALE GENOMIC DNA]</scope>
</reference>
<gene>
    <name evidence="1" type="ORF">AVEN_202546_1</name>
</gene>
<evidence type="ECO:0000313" key="1">
    <source>
        <dbReference type="EMBL" id="GBM80037.1"/>
    </source>
</evidence>
<organism evidence="1 2">
    <name type="scientific">Araneus ventricosus</name>
    <name type="common">Orbweaver spider</name>
    <name type="synonym">Epeira ventricosa</name>
    <dbReference type="NCBI Taxonomy" id="182803"/>
    <lineage>
        <taxon>Eukaryota</taxon>
        <taxon>Metazoa</taxon>
        <taxon>Ecdysozoa</taxon>
        <taxon>Arthropoda</taxon>
        <taxon>Chelicerata</taxon>
        <taxon>Arachnida</taxon>
        <taxon>Araneae</taxon>
        <taxon>Araneomorphae</taxon>
        <taxon>Entelegynae</taxon>
        <taxon>Araneoidea</taxon>
        <taxon>Araneidae</taxon>
        <taxon>Araneus</taxon>
    </lineage>
</organism>
<dbReference type="Proteomes" id="UP000499080">
    <property type="component" value="Unassembled WGS sequence"/>
</dbReference>
<dbReference type="AlphaFoldDB" id="A0A4Y2IQL1"/>
<comment type="caution">
    <text evidence="1">The sequence shown here is derived from an EMBL/GenBank/DDBJ whole genome shotgun (WGS) entry which is preliminary data.</text>
</comment>
<protein>
    <submittedName>
        <fullName evidence="1">Uncharacterized protein</fullName>
    </submittedName>
</protein>
<accession>A0A4Y2IQL1</accession>
<dbReference type="EMBL" id="BGPR01002856">
    <property type="protein sequence ID" value="GBM80037.1"/>
    <property type="molecule type" value="Genomic_DNA"/>
</dbReference>
<keyword evidence="2" id="KW-1185">Reference proteome</keyword>
<sequence length="107" mass="12348">MGSGGLWYGLRFRTWMVRGRIPDYIIDLPCTWTRCMLNLTSWVKRRSADVVRKFGDRVAAQVLSFSFESGSKLRGSSKNNSSIDSKREVNITKISFLFSCYFSYNIL</sequence>